<feature type="domain" description="Arc-like DNA binding" evidence="1">
    <location>
        <begin position="39"/>
        <end position="84"/>
    </location>
</feature>
<dbReference type="InterPro" id="IPR005569">
    <property type="entry name" value="Arc_DNA-bd_dom"/>
</dbReference>
<dbReference type="InterPro" id="IPR013321">
    <property type="entry name" value="Arc_rbn_hlx_hlx"/>
</dbReference>
<sequence length="211" mass="24233">MNHSGSFELKLNHGGSIVNTPRWYKMNIILWYMVVIYMSRVDPQLKLRLPLELKDKITESAASLGRSINADVVARLEQSFDQAGVELRQNEMIIDKDLYKELIGMRKDLLKMSKLIYDGFAPKFEEIKILPYSKPTNKAIAVGDTIKLNFTFGESNNSRFGNFSVLEYDGEIGIAELIGVTLDINYFEDYEDRIGSKYKFKKNDVVDVKKK</sequence>
<evidence type="ECO:0000313" key="2">
    <source>
        <dbReference type="EMBL" id="AOA58232.1"/>
    </source>
</evidence>
<accession>A0A1B2LZ52</accession>
<name>A0A1B2LZ52_9GAMM</name>
<dbReference type="AlphaFoldDB" id="A0A1B2LZ52"/>
<dbReference type="STRING" id="1789224.BFG52_07615"/>
<gene>
    <name evidence="2" type="ORF">BFG52_07615</name>
</gene>
<evidence type="ECO:0000313" key="3">
    <source>
        <dbReference type="Proteomes" id="UP000093391"/>
    </source>
</evidence>
<dbReference type="Gene3D" id="1.10.1220.10">
    <property type="entry name" value="Met repressor-like"/>
    <property type="match status" value="1"/>
</dbReference>
<reference evidence="2 3" key="1">
    <citation type="submission" date="2016-08" db="EMBL/GenBank/DDBJ databases">
        <authorList>
            <person name="Seilhamer J.J."/>
        </authorList>
    </citation>
    <scope>NUCLEOTIDE SEQUENCE [LARGE SCALE GENOMIC DNA]</scope>
    <source>
        <strain evidence="2 3">BRTC-1</strain>
    </source>
</reference>
<organism evidence="2 3">
    <name type="scientific">Acinetobacter larvae</name>
    <dbReference type="NCBI Taxonomy" id="1789224"/>
    <lineage>
        <taxon>Bacteria</taxon>
        <taxon>Pseudomonadati</taxon>
        <taxon>Pseudomonadota</taxon>
        <taxon>Gammaproteobacteria</taxon>
        <taxon>Moraxellales</taxon>
        <taxon>Moraxellaceae</taxon>
        <taxon>Acinetobacter</taxon>
    </lineage>
</organism>
<dbReference type="KEGG" id="ala:BFG52_07615"/>
<dbReference type="Pfam" id="PF03869">
    <property type="entry name" value="Arc"/>
    <property type="match status" value="1"/>
</dbReference>
<keyword evidence="3" id="KW-1185">Reference proteome</keyword>
<dbReference type="Proteomes" id="UP000093391">
    <property type="component" value="Chromosome"/>
</dbReference>
<dbReference type="InterPro" id="IPR010985">
    <property type="entry name" value="Ribbon_hlx_hlx"/>
</dbReference>
<proteinExistence type="predicted"/>
<dbReference type="GO" id="GO:0006355">
    <property type="term" value="P:regulation of DNA-templated transcription"/>
    <property type="evidence" value="ECO:0007669"/>
    <property type="project" value="InterPro"/>
</dbReference>
<dbReference type="SUPFAM" id="SSF47598">
    <property type="entry name" value="Ribbon-helix-helix"/>
    <property type="match status" value="1"/>
</dbReference>
<dbReference type="GO" id="GO:0003677">
    <property type="term" value="F:DNA binding"/>
    <property type="evidence" value="ECO:0007669"/>
    <property type="project" value="InterPro"/>
</dbReference>
<evidence type="ECO:0000259" key="1">
    <source>
        <dbReference type="Pfam" id="PF03869"/>
    </source>
</evidence>
<protein>
    <recommendedName>
        <fullName evidence="1">Arc-like DNA binding domain-containing protein</fullName>
    </recommendedName>
</protein>
<dbReference type="EMBL" id="CP016895">
    <property type="protein sequence ID" value="AOA58232.1"/>
    <property type="molecule type" value="Genomic_DNA"/>
</dbReference>